<organism evidence="2 3">
    <name type="scientific">Actinokineospora spheciospongiae</name>
    <dbReference type="NCBI Taxonomy" id="909613"/>
    <lineage>
        <taxon>Bacteria</taxon>
        <taxon>Bacillati</taxon>
        <taxon>Actinomycetota</taxon>
        <taxon>Actinomycetes</taxon>
        <taxon>Pseudonocardiales</taxon>
        <taxon>Pseudonocardiaceae</taxon>
        <taxon>Actinokineospora</taxon>
    </lineage>
</organism>
<feature type="transmembrane region" description="Helical" evidence="1">
    <location>
        <begin position="46"/>
        <end position="65"/>
    </location>
</feature>
<keyword evidence="1" id="KW-1133">Transmembrane helix</keyword>
<dbReference type="eggNOG" id="ENOG5033ZWV">
    <property type="taxonomic scope" value="Bacteria"/>
</dbReference>
<sequence>MWLHVLTSVGWMAQALSLFVLLSASEATDDRAVRIAATTMAEKLDLALLAPMANASAMTGIVLAAATSWGFFRHWWVAAKFAITLIQLYIGIFVLSGKLHAAVDAAAAGTPAPPALLVGPALMAGAIALQAWLSVAKPRGRVPGGRGAAPGTAPTWVFALACAVVPADIAIATVLGNPMPLLSLVTVVVAVGRRAAASSVDPVAPAPA</sequence>
<evidence type="ECO:0000313" key="3">
    <source>
        <dbReference type="Proteomes" id="UP000019277"/>
    </source>
</evidence>
<feature type="transmembrane region" description="Helical" evidence="1">
    <location>
        <begin position="77"/>
        <end position="95"/>
    </location>
</feature>
<dbReference type="AlphaFoldDB" id="W7J5D3"/>
<dbReference type="STRING" id="909613.UO65_0370"/>
<proteinExistence type="predicted"/>
<keyword evidence="3" id="KW-1185">Reference proteome</keyword>
<keyword evidence="1" id="KW-0472">Membrane</keyword>
<dbReference type="Proteomes" id="UP000019277">
    <property type="component" value="Unassembled WGS sequence"/>
</dbReference>
<evidence type="ECO:0000313" key="2">
    <source>
        <dbReference type="EMBL" id="EWC64247.1"/>
    </source>
</evidence>
<accession>W7J5D3</accession>
<protein>
    <submittedName>
        <fullName evidence="2">Uncharacterized protein</fullName>
    </submittedName>
</protein>
<feature type="transmembrane region" description="Helical" evidence="1">
    <location>
        <begin position="115"/>
        <end position="135"/>
    </location>
</feature>
<keyword evidence="1" id="KW-0812">Transmembrane</keyword>
<dbReference type="EMBL" id="AYXG01000016">
    <property type="protein sequence ID" value="EWC64247.1"/>
    <property type="molecule type" value="Genomic_DNA"/>
</dbReference>
<comment type="caution">
    <text evidence="2">The sequence shown here is derived from an EMBL/GenBank/DDBJ whole genome shotgun (WGS) entry which is preliminary data.</text>
</comment>
<evidence type="ECO:0000256" key="1">
    <source>
        <dbReference type="SAM" id="Phobius"/>
    </source>
</evidence>
<gene>
    <name evidence="2" type="ORF">UO65_0370</name>
</gene>
<name>W7J5D3_9PSEU</name>
<reference evidence="2 3" key="1">
    <citation type="journal article" date="2014" name="Genome Announc.">
        <title>Draft Genome Sequence of the Antitrypanosomally Active Sponge-Associated Bacterium Actinokineospora sp. Strain EG49.</title>
        <authorList>
            <person name="Harjes J."/>
            <person name="Ryu T."/>
            <person name="Abdelmohsen U.R."/>
            <person name="Moitinho-Silva L."/>
            <person name="Horn H."/>
            <person name="Ravasi T."/>
            <person name="Hentschel U."/>
        </authorList>
    </citation>
    <scope>NUCLEOTIDE SEQUENCE [LARGE SCALE GENOMIC DNA]</scope>
    <source>
        <strain evidence="2 3">EG49</strain>
    </source>
</reference>